<feature type="transmembrane region" description="Helical" evidence="7">
    <location>
        <begin position="119"/>
        <end position="142"/>
    </location>
</feature>
<name>A0AAE9K8L4_9LEPT</name>
<dbReference type="GeneID" id="23202492"/>
<keyword evidence="3 7" id="KW-0812">Transmembrane</keyword>
<evidence type="ECO:0000256" key="4">
    <source>
        <dbReference type="ARBA" id="ARBA00022989"/>
    </source>
</evidence>
<evidence type="ECO:0000256" key="1">
    <source>
        <dbReference type="ARBA" id="ARBA00004141"/>
    </source>
</evidence>
<feature type="transmembrane region" description="Helical" evidence="7">
    <location>
        <begin position="440"/>
        <end position="461"/>
    </location>
</feature>
<feature type="transmembrane region" description="Helical" evidence="7">
    <location>
        <begin position="77"/>
        <end position="95"/>
    </location>
</feature>
<dbReference type="CDD" id="cd11477">
    <property type="entry name" value="SLC5sbd_u1"/>
    <property type="match status" value="1"/>
</dbReference>
<feature type="transmembrane region" description="Helical" evidence="7">
    <location>
        <begin position="551"/>
        <end position="570"/>
    </location>
</feature>
<dbReference type="RefSeq" id="WP_017215447.1">
    <property type="nucleotide sequence ID" value="NZ_CP091940.1"/>
</dbReference>
<sequence length="601" mass="68125">MFGVIDWFFILMYLSFAFAAGILLSPKAGKSLVSYFVADRKLPWWWLGTSMVATTFAADTPLVITGFVAADGISANWFWWSWAIGYMAMTVFFAGKWRRMEVLTDVEFVELRYGGKPAIILRMVKAFYLSILVNSIVLGWVFKAMSKITGPFLDWKDLLGADRFAIIQNVWPSFLIFDSLNNTITVLILFLVVVVYSSMGGIQGVILTDLVQFVLGMGGAILFAVYAVSSQGGISGLLSKMEEVYPDKHESILSFWPDFQEASLPINVFLIFISVQWWAQYYSDGSGYLAQRIHTAKNPKEAEKGSLWFNVANFMIRTWPWILTALVTLVVFPLHDPTKYFSEGWIVGGDREMGYPILMKLILPSGVLGIVFASLMAAFMSTADTHINWGASYLVNDFYLRFVHPKADDKTLVKVSRIAVVVMSIIAILVATQIQSIASAWKFLLAFASGMGLPQILRWIWWRTNAWTELSGMITALILSMILYPSFPNVRSEYLLFWVAIGSVVVSILVTFLTPPVSQNTLDDFVKRVDPIGFWKGEGSKKRLEDFYKKIFLWLLGTVVLFFGMFSLGYFFLLRFWQGGFCLIGFVFLGIWYWKKEFGRN</sequence>
<evidence type="ECO:0000256" key="2">
    <source>
        <dbReference type="ARBA" id="ARBA00006434"/>
    </source>
</evidence>
<dbReference type="GO" id="GO:0005412">
    <property type="term" value="F:D-glucose:sodium symporter activity"/>
    <property type="evidence" value="ECO:0007669"/>
    <property type="project" value="TreeGrafter"/>
</dbReference>
<feature type="transmembrane region" description="Helical" evidence="7">
    <location>
        <begin position="44"/>
        <end position="70"/>
    </location>
</feature>
<protein>
    <submittedName>
        <fullName evidence="8">Na+:solute symporter</fullName>
    </submittedName>
</protein>
<evidence type="ECO:0000313" key="8">
    <source>
        <dbReference type="EMBL" id="UOG56054.1"/>
    </source>
</evidence>
<dbReference type="InterPro" id="IPR001734">
    <property type="entry name" value="Na/solute_symporter"/>
</dbReference>
<dbReference type="GO" id="GO:0005886">
    <property type="term" value="C:plasma membrane"/>
    <property type="evidence" value="ECO:0007669"/>
    <property type="project" value="TreeGrafter"/>
</dbReference>
<organism evidence="8 9">
    <name type="scientific">Leptospira noguchii</name>
    <dbReference type="NCBI Taxonomy" id="28182"/>
    <lineage>
        <taxon>Bacteria</taxon>
        <taxon>Pseudomonadati</taxon>
        <taxon>Spirochaetota</taxon>
        <taxon>Spirochaetia</taxon>
        <taxon>Leptospirales</taxon>
        <taxon>Leptospiraceae</taxon>
        <taxon>Leptospira</taxon>
    </lineage>
</organism>
<reference evidence="8" key="1">
    <citation type="submission" date="2022-02" db="EMBL/GenBank/DDBJ databases">
        <title>The genetically variable rfb locus in Leptospira is a mobile cassette and a molecular signature of serovar identity.</title>
        <authorList>
            <person name="Nieves C."/>
            <person name="Vincent A.T."/>
            <person name="Zarantonelli L."/>
            <person name="Picardeau M."/>
            <person name="Veyrier F.J."/>
            <person name="Buschiazzo A."/>
        </authorList>
    </citation>
    <scope>NUCLEOTIDE SEQUENCE</scope>
    <source>
        <strain evidence="8">IP1512017</strain>
    </source>
</reference>
<keyword evidence="5 7" id="KW-0472">Membrane</keyword>
<dbReference type="EMBL" id="CP091957">
    <property type="protein sequence ID" value="UOG56054.1"/>
    <property type="molecule type" value="Genomic_DNA"/>
</dbReference>
<evidence type="ECO:0000313" key="9">
    <source>
        <dbReference type="Proteomes" id="UP000829829"/>
    </source>
</evidence>
<feature type="transmembrane region" description="Helical" evidence="7">
    <location>
        <begin position="494"/>
        <end position="513"/>
    </location>
</feature>
<dbReference type="Proteomes" id="UP000829829">
    <property type="component" value="Chromosome 1"/>
</dbReference>
<keyword evidence="4 7" id="KW-1133">Transmembrane helix</keyword>
<feature type="transmembrane region" description="Helical" evidence="7">
    <location>
        <begin position="184"/>
        <end position="207"/>
    </location>
</feature>
<feature type="transmembrane region" description="Helical" evidence="7">
    <location>
        <begin position="318"/>
        <end position="336"/>
    </location>
</feature>
<evidence type="ECO:0000256" key="7">
    <source>
        <dbReference type="SAM" id="Phobius"/>
    </source>
</evidence>
<comment type="similarity">
    <text evidence="2 6">Belongs to the sodium:solute symporter (SSF) (TC 2.A.21) family.</text>
</comment>
<evidence type="ECO:0000256" key="3">
    <source>
        <dbReference type="ARBA" id="ARBA00022692"/>
    </source>
</evidence>
<feature type="transmembrane region" description="Helical" evidence="7">
    <location>
        <begin position="213"/>
        <end position="238"/>
    </location>
</feature>
<accession>A0AAE9K8L4</accession>
<feature type="transmembrane region" description="Helical" evidence="7">
    <location>
        <begin position="7"/>
        <end position="24"/>
    </location>
</feature>
<feature type="transmembrane region" description="Helical" evidence="7">
    <location>
        <begin position="470"/>
        <end position="488"/>
    </location>
</feature>
<dbReference type="FunFam" id="1.20.1730.10:FF:000026">
    <property type="entry name" value="Transporter, SSS family"/>
    <property type="match status" value="1"/>
</dbReference>
<dbReference type="PROSITE" id="PS50283">
    <property type="entry name" value="NA_SOLUT_SYMP_3"/>
    <property type="match status" value="1"/>
</dbReference>
<evidence type="ECO:0000256" key="6">
    <source>
        <dbReference type="RuleBase" id="RU362091"/>
    </source>
</evidence>
<feature type="transmembrane region" description="Helical" evidence="7">
    <location>
        <begin position="576"/>
        <end position="594"/>
    </location>
</feature>
<dbReference type="InterPro" id="IPR038377">
    <property type="entry name" value="Na/Glc_symporter_sf"/>
</dbReference>
<feature type="transmembrane region" description="Helical" evidence="7">
    <location>
        <begin position="357"/>
        <end position="380"/>
    </location>
</feature>
<evidence type="ECO:0000256" key="5">
    <source>
        <dbReference type="ARBA" id="ARBA00023136"/>
    </source>
</evidence>
<feature type="transmembrane region" description="Helical" evidence="7">
    <location>
        <begin position="415"/>
        <end position="434"/>
    </location>
</feature>
<dbReference type="PANTHER" id="PTHR11819:SF77">
    <property type="entry name" value="SODIUM_GLUCOSE COTRANSPORT PROTEIN"/>
    <property type="match status" value="1"/>
</dbReference>
<dbReference type="Pfam" id="PF00474">
    <property type="entry name" value="SSF"/>
    <property type="match status" value="2"/>
</dbReference>
<gene>
    <name evidence="8" type="ORF">MAL03_14545</name>
</gene>
<comment type="subcellular location">
    <subcellularLocation>
        <location evidence="1">Membrane</location>
        <topology evidence="1">Multi-pass membrane protein</topology>
    </subcellularLocation>
</comment>
<dbReference type="AlphaFoldDB" id="A0AAE9K8L4"/>
<dbReference type="Gene3D" id="1.20.1730.10">
    <property type="entry name" value="Sodium/glucose cotransporter"/>
    <property type="match status" value="1"/>
</dbReference>
<proteinExistence type="inferred from homology"/>
<dbReference type="PANTHER" id="PTHR11819">
    <property type="entry name" value="SOLUTE CARRIER FAMILY 5"/>
    <property type="match status" value="1"/>
</dbReference>